<comment type="similarity">
    <text evidence="1">Belongs to the amidase family.</text>
</comment>
<dbReference type="InterPro" id="IPR023631">
    <property type="entry name" value="Amidase_dom"/>
</dbReference>
<feature type="domain" description="Amidase" evidence="5">
    <location>
        <begin position="107"/>
        <end position="557"/>
    </location>
</feature>
<evidence type="ECO:0000256" key="1">
    <source>
        <dbReference type="ARBA" id="ARBA00009199"/>
    </source>
</evidence>
<dbReference type="OrthoDB" id="4504590at2759"/>
<evidence type="ECO:0000256" key="4">
    <source>
        <dbReference type="PIRSR" id="PIRSR001221-2"/>
    </source>
</evidence>
<feature type="active site" description="Acyl-ester intermediate" evidence="3">
    <location>
        <position position="260"/>
    </location>
</feature>
<proteinExistence type="inferred from homology"/>
<sequence length="576" mass="62192">MESAYLSLKAVNPYIRRLSARVSISERSTIIVTMSLSERIRPALEIRAQTLEPSAVLPKDCLLPRNVMGVPRASGLLSDRELELTEKYDATALVNMLAEGVVTSEALLLAFRKRATIAQQCTNCLTELIPQATNDARACDEFLANTGKPMGPLHGLPVSVKEQISIAGRRTNVGFVAMVDNVTSEDAQIVTSLKRLGAVVFARTNQPQSLMQLQTNNNIYGATVNPRNTSLTAGGSTGGEAALMAMHGTPLGIGGDIGGSIRVPAALNGIYGFYPSVGRISGEGALVPLPGNDSIPGTLGPFTRSLRDISLFCTAYSLTNPWLDDPSLLPMPILSPSPALSPTNPLRIGILTTDNVVTPLPPVQCALKQVQARLHHAPNIALVPFQPYKHDYAWTLISANYFEDGGAAIKELCKTGSDPLLPATEWILAQCKQSIDSLSLHTIQARKAARDAYRVAYAKHWNKAAVDVLIAPVTPSTAPRVDSRVPYWGYTAVWNLLQYPAIAFPIGGFKSGRGDLSDYQPRNEKEEGIAREYVAEEAEGMPVGLQIVARRLHESVLVEAARVIEDAMRLEIGCRL</sequence>
<dbReference type="GeneID" id="63733812"/>
<evidence type="ECO:0000259" key="5">
    <source>
        <dbReference type="Pfam" id="PF01425"/>
    </source>
</evidence>
<reference evidence="7" key="1">
    <citation type="journal article" date="2017" name="Genome Biol.">
        <title>Comparative genomics reveals high biological diversity and specific adaptations in the industrially and medically important fungal genus Aspergillus.</title>
        <authorList>
            <person name="de Vries R.P."/>
            <person name="Riley R."/>
            <person name="Wiebenga A."/>
            <person name="Aguilar-Osorio G."/>
            <person name="Amillis S."/>
            <person name="Uchima C.A."/>
            <person name="Anderluh G."/>
            <person name="Asadollahi M."/>
            <person name="Askin M."/>
            <person name="Barry K."/>
            <person name="Battaglia E."/>
            <person name="Bayram O."/>
            <person name="Benocci T."/>
            <person name="Braus-Stromeyer S.A."/>
            <person name="Caldana C."/>
            <person name="Canovas D."/>
            <person name="Cerqueira G.C."/>
            <person name="Chen F."/>
            <person name="Chen W."/>
            <person name="Choi C."/>
            <person name="Clum A."/>
            <person name="Dos Santos R.A."/>
            <person name="Damasio A.R."/>
            <person name="Diallinas G."/>
            <person name="Emri T."/>
            <person name="Fekete E."/>
            <person name="Flipphi M."/>
            <person name="Freyberg S."/>
            <person name="Gallo A."/>
            <person name="Gournas C."/>
            <person name="Habgood R."/>
            <person name="Hainaut M."/>
            <person name="Harispe M.L."/>
            <person name="Henrissat B."/>
            <person name="Hilden K.S."/>
            <person name="Hope R."/>
            <person name="Hossain A."/>
            <person name="Karabika E."/>
            <person name="Karaffa L."/>
            <person name="Karanyi Z."/>
            <person name="Krasevec N."/>
            <person name="Kuo A."/>
            <person name="Kusch H."/>
            <person name="LaButti K."/>
            <person name="Lagendijk E.L."/>
            <person name="Lapidus A."/>
            <person name="Levasseur A."/>
            <person name="Lindquist E."/>
            <person name="Lipzen A."/>
            <person name="Logrieco A.F."/>
            <person name="MacCabe A."/>
            <person name="Maekelae M.R."/>
            <person name="Malavazi I."/>
            <person name="Melin P."/>
            <person name="Meyer V."/>
            <person name="Mielnichuk N."/>
            <person name="Miskei M."/>
            <person name="Molnar A.P."/>
            <person name="Mule G."/>
            <person name="Ngan C.Y."/>
            <person name="Orejas M."/>
            <person name="Orosz E."/>
            <person name="Ouedraogo J.P."/>
            <person name="Overkamp K.M."/>
            <person name="Park H.-S."/>
            <person name="Perrone G."/>
            <person name="Piumi F."/>
            <person name="Punt P.J."/>
            <person name="Ram A.F."/>
            <person name="Ramon A."/>
            <person name="Rauscher S."/>
            <person name="Record E."/>
            <person name="Riano-Pachon D.M."/>
            <person name="Robert V."/>
            <person name="Roehrig J."/>
            <person name="Ruller R."/>
            <person name="Salamov A."/>
            <person name="Salih N.S."/>
            <person name="Samson R.A."/>
            <person name="Sandor E."/>
            <person name="Sanguinetti M."/>
            <person name="Schuetze T."/>
            <person name="Sepcic K."/>
            <person name="Shelest E."/>
            <person name="Sherlock G."/>
            <person name="Sophianopoulou V."/>
            <person name="Squina F.M."/>
            <person name="Sun H."/>
            <person name="Susca A."/>
            <person name="Todd R.B."/>
            <person name="Tsang A."/>
            <person name="Unkles S.E."/>
            <person name="van de Wiele N."/>
            <person name="van Rossen-Uffink D."/>
            <person name="Oliveira J.V."/>
            <person name="Vesth T.C."/>
            <person name="Visser J."/>
            <person name="Yu J.-H."/>
            <person name="Zhou M."/>
            <person name="Andersen M.R."/>
            <person name="Archer D.B."/>
            <person name="Baker S.E."/>
            <person name="Benoit I."/>
            <person name="Brakhage A.A."/>
            <person name="Braus G.H."/>
            <person name="Fischer R."/>
            <person name="Frisvad J.C."/>
            <person name="Goldman G.H."/>
            <person name="Houbraken J."/>
            <person name="Oakley B."/>
            <person name="Pocsi I."/>
            <person name="Scazzocchio C."/>
            <person name="Seiboth B."/>
            <person name="vanKuyk P.A."/>
            <person name="Wortman J."/>
            <person name="Dyer P.S."/>
            <person name="Grigoriev I.V."/>
        </authorList>
    </citation>
    <scope>NUCLEOTIDE SEQUENCE [LARGE SCALE GENOMIC DNA]</scope>
    <source>
        <strain evidence="7">CBS 583.65</strain>
    </source>
</reference>
<evidence type="ECO:0000313" key="6">
    <source>
        <dbReference type="EMBL" id="OJI99849.1"/>
    </source>
</evidence>
<dbReference type="Gene3D" id="3.90.1300.10">
    <property type="entry name" value="Amidase signature (AS) domain"/>
    <property type="match status" value="1"/>
</dbReference>
<feature type="active site" description="Charge relay system" evidence="3">
    <location>
        <position position="161"/>
    </location>
</feature>
<feature type="binding site" evidence="4">
    <location>
        <begin position="257"/>
        <end position="260"/>
    </location>
    <ligand>
        <name>substrate</name>
    </ligand>
</feature>
<dbReference type="InterPro" id="IPR036928">
    <property type="entry name" value="AS_sf"/>
</dbReference>
<evidence type="ECO:0000313" key="7">
    <source>
        <dbReference type="Proteomes" id="UP000184073"/>
    </source>
</evidence>
<dbReference type="PIRSF" id="PIRSF001221">
    <property type="entry name" value="Amidase_fungi"/>
    <property type="match status" value="1"/>
</dbReference>
<protein>
    <recommendedName>
        <fullName evidence="5">Amidase domain-containing protein</fullName>
    </recommendedName>
</protein>
<feature type="binding site" evidence="4">
    <location>
        <position position="236"/>
    </location>
    <ligand>
        <name>substrate</name>
    </ligand>
</feature>
<dbReference type="STRING" id="1036611.A0A1L9PEB5"/>
<dbReference type="Proteomes" id="UP000184073">
    <property type="component" value="Unassembled WGS sequence"/>
</dbReference>
<name>A0A1L9PEB5_ASPVE</name>
<dbReference type="PANTHER" id="PTHR46072">
    <property type="entry name" value="AMIDASE-RELATED-RELATED"/>
    <property type="match status" value="1"/>
</dbReference>
<dbReference type="GO" id="GO:0016787">
    <property type="term" value="F:hydrolase activity"/>
    <property type="evidence" value="ECO:0007669"/>
    <property type="project" value="UniProtKB-KW"/>
</dbReference>
<dbReference type="SUPFAM" id="SSF75304">
    <property type="entry name" value="Amidase signature (AS) enzymes"/>
    <property type="match status" value="1"/>
</dbReference>
<organism evidence="6 7">
    <name type="scientific">Aspergillus versicolor CBS 583.65</name>
    <dbReference type="NCBI Taxonomy" id="1036611"/>
    <lineage>
        <taxon>Eukaryota</taxon>
        <taxon>Fungi</taxon>
        <taxon>Dikarya</taxon>
        <taxon>Ascomycota</taxon>
        <taxon>Pezizomycotina</taxon>
        <taxon>Eurotiomycetes</taxon>
        <taxon>Eurotiomycetidae</taxon>
        <taxon>Eurotiales</taxon>
        <taxon>Aspergillaceae</taxon>
        <taxon>Aspergillus</taxon>
        <taxon>Aspergillus subgen. Nidulantes</taxon>
    </lineage>
</organism>
<keyword evidence="2" id="KW-0378">Hydrolase</keyword>
<dbReference type="AlphaFoldDB" id="A0A1L9PEB5"/>
<dbReference type="VEuPathDB" id="FungiDB:ASPVEDRAFT_883703"/>
<dbReference type="PANTHER" id="PTHR46072:SF4">
    <property type="entry name" value="AMIDASE C550.07-RELATED"/>
    <property type="match status" value="1"/>
</dbReference>
<gene>
    <name evidence="6" type="ORF">ASPVEDRAFT_883703</name>
</gene>
<dbReference type="EMBL" id="KV878127">
    <property type="protein sequence ID" value="OJI99849.1"/>
    <property type="molecule type" value="Genomic_DNA"/>
</dbReference>
<feature type="active site" description="Charge relay system" evidence="3">
    <location>
        <position position="236"/>
    </location>
</feature>
<accession>A0A1L9PEB5</accession>
<dbReference type="Pfam" id="PF01425">
    <property type="entry name" value="Amidase"/>
    <property type="match status" value="1"/>
</dbReference>
<evidence type="ECO:0000256" key="3">
    <source>
        <dbReference type="PIRSR" id="PIRSR001221-1"/>
    </source>
</evidence>
<feature type="binding site" evidence="4">
    <location>
        <position position="210"/>
    </location>
    <ligand>
        <name>substrate</name>
    </ligand>
</feature>
<keyword evidence="7" id="KW-1185">Reference proteome</keyword>
<evidence type="ECO:0000256" key="2">
    <source>
        <dbReference type="ARBA" id="ARBA00022801"/>
    </source>
</evidence>
<dbReference type="RefSeq" id="XP_040665612.1">
    <property type="nucleotide sequence ID" value="XM_040818301.1"/>
</dbReference>